<evidence type="ECO:0000256" key="5">
    <source>
        <dbReference type="SAM" id="MobiDB-lite"/>
    </source>
</evidence>
<evidence type="ECO:0000256" key="4">
    <source>
        <dbReference type="PROSITE-ProRule" id="PRU00288"/>
    </source>
</evidence>
<feature type="domain" description="Arf-GAP" evidence="6">
    <location>
        <begin position="69"/>
        <end position="188"/>
    </location>
</feature>
<dbReference type="PRINTS" id="PR00405">
    <property type="entry name" value="REVINTRACTNG"/>
</dbReference>
<evidence type="ECO:0000313" key="7">
    <source>
        <dbReference type="EMBL" id="KAJ4837965.1"/>
    </source>
</evidence>
<dbReference type="Pfam" id="PF01412">
    <property type="entry name" value="ArfGap"/>
    <property type="match status" value="1"/>
</dbReference>
<reference evidence="7" key="1">
    <citation type="submission" date="2022-02" db="EMBL/GenBank/DDBJ databases">
        <authorList>
            <person name="Henning P.M."/>
            <person name="McCubbin A.G."/>
            <person name="Shore J.S."/>
        </authorList>
    </citation>
    <scope>NUCLEOTIDE SEQUENCE</scope>
    <source>
        <strain evidence="7">F60SS</strain>
        <tissue evidence="7">Leaves</tissue>
    </source>
</reference>
<accession>A0A9Q0FWJ1</accession>
<sequence>MEGGELRRYSRQLSLHEFLSKIIHRLILLLLYLSLQACDVKNPFLLSPSRFHVVGREMFKREKEEDRIERVIRGLLKLPENRRCINCNSLGPQYVCTTFLTFVCTNCSGIHREFTHRVKSVSMAKFNAEEVSALQAGGNERARQLYFKEWDPVRNSYPDNSNLQKLREFIKQVYVGRKYTGERRGQEKLSKLKLADREEPSETREVASYRGRNDDKNLRFYYDERRSPRYYREFSRSGGYLKSPSRFEVVDDRFKDESSRGGKQIGSQSFSYRESSRYEIVSPHQKTIEWTMSPRRVKEVAMKNVPQLQMVERSKETVRKSADVSAQNQVVTSGKKKPVVTGGNPVEHGPEDTEKSLVDVNNDTKSSSSEAPKAQENHPSGDGGNCSSQESSVKEIARPAPNPNSLEFLLQELSIPAVEQTTNVSEVPSNDNTSSASGGSVLVSGVSAAVRPGQTSTLENVPNAPPAASDGNEHLALAVPADIAGSSTTVPGDIMLLTDASQAAPVQQKPKATGSSESVACVAPAATVRGMASIGTSDAANTPLSTNQPGTSGISAQTLPCTGGESTFQVPARQHASSIQEHQLSTVPAADSNQMGQETSNKPVGILNSQPCTSSNIPDAQRTSVGLSEQASPDVSQPSPNSSSGVKSKTDPARTIMSGRKELPADLFTTPYLPAPAQVAGWQSGPSYGMGFSMQHYPNAMHMPAYPNPAATSNPFDLASETPSPQAPPFPSTGNSRHAPPIVASSGLLRSASFDAYSSGLMATHSPSFAPTMPSHPPFARPLSPGTYMGQQVATNIPPSRSQGAPGPGSEMLSSGLVHVTHSSSVPASLNATSSWGGNPFG</sequence>
<dbReference type="EMBL" id="JAKUCV010003698">
    <property type="protein sequence ID" value="KAJ4837965.1"/>
    <property type="molecule type" value="Genomic_DNA"/>
</dbReference>
<dbReference type="FunFam" id="1.10.220.150:FF:000005">
    <property type="entry name" value="Arf-GAP domain and FG repeat-containing protein 1"/>
    <property type="match status" value="1"/>
</dbReference>
<gene>
    <name evidence="7" type="ORF">Tsubulata_031776</name>
</gene>
<dbReference type="InterPro" id="IPR044820">
    <property type="entry name" value="AGD14-like"/>
</dbReference>
<comment type="caution">
    <text evidence="7">The sequence shown here is derived from an EMBL/GenBank/DDBJ whole genome shotgun (WGS) entry which is preliminary data.</text>
</comment>
<evidence type="ECO:0000256" key="1">
    <source>
        <dbReference type="ARBA" id="ARBA00022723"/>
    </source>
</evidence>
<feature type="compositionally biased region" description="Polar residues" evidence="5">
    <location>
        <begin position="539"/>
        <end position="647"/>
    </location>
</feature>
<keyword evidence="8" id="KW-1185">Reference proteome</keyword>
<dbReference type="GO" id="GO:0005096">
    <property type="term" value="F:GTPase activator activity"/>
    <property type="evidence" value="ECO:0007669"/>
    <property type="project" value="InterPro"/>
</dbReference>
<feature type="region of interest" description="Disordered" evidence="5">
    <location>
        <begin position="253"/>
        <end position="274"/>
    </location>
</feature>
<feature type="region of interest" description="Disordered" evidence="5">
    <location>
        <begin position="795"/>
        <end position="815"/>
    </location>
</feature>
<evidence type="ECO:0000256" key="2">
    <source>
        <dbReference type="ARBA" id="ARBA00022771"/>
    </source>
</evidence>
<feature type="region of interest" description="Disordered" evidence="5">
    <location>
        <begin position="539"/>
        <end position="655"/>
    </location>
</feature>
<feature type="compositionally biased region" description="Basic and acidic residues" evidence="5">
    <location>
        <begin position="312"/>
        <end position="322"/>
    </location>
</feature>
<feature type="compositionally biased region" description="Polar residues" evidence="5">
    <location>
        <begin position="359"/>
        <end position="370"/>
    </location>
</feature>
<evidence type="ECO:0000259" key="6">
    <source>
        <dbReference type="PROSITE" id="PS50115"/>
    </source>
</evidence>
<evidence type="ECO:0000313" key="8">
    <source>
        <dbReference type="Proteomes" id="UP001141552"/>
    </source>
</evidence>
<proteinExistence type="predicted"/>
<dbReference type="InterPro" id="IPR001164">
    <property type="entry name" value="ArfGAP_dom"/>
</dbReference>
<dbReference type="PROSITE" id="PS50115">
    <property type="entry name" value="ARFGAP"/>
    <property type="match status" value="1"/>
</dbReference>
<keyword evidence="2 4" id="KW-0863">Zinc-finger</keyword>
<dbReference type="Gene3D" id="1.10.220.150">
    <property type="entry name" value="Arf GTPase activating protein"/>
    <property type="match status" value="1"/>
</dbReference>
<keyword evidence="1" id="KW-0479">Metal-binding</keyword>
<evidence type="ECO:0000256" key="3">
    <source>
        <dbReference type="ARBA" id="ARBA00022833"/>
    </source>
</evidence>
<keyword evidence="3" id="KW-0862">Zinc</keyword>
<dbReference type="PANTHER" id="PTHR46085:SF16">
    <property type="entry name" value="ARFGAP_RECO-LIKE ZINC FINGER DOMAIN-CONTAINING PROTEIN"/>
    <property type="match status" value="1"/>
</dbReference>
<reference evidence="7" key="2">
    <citation type="journal article" date="2023" name="Plants (Basel)">
        <title>Annotation of the Turnera subulata (Passifloraceae) Draft Genome Reveals the S-Locus Evolved after the Divergence of Turneroideae from Passifloroideae in a Stepwise Manner.</title>
        <authorList>
            <person name="Henning P.M."/>
            <person name="Roalson E.H."/>
            <person name="Mir W."/>
            <person name="McCubbin A.G."/>
            <person name="Shore J.S."/>
        </authorList>
    </citation>
    <scope>NUCLEOTIDE SEQUENCE</scope>
    <source>
        <strain evidence="7">F60SS</strain>
    </source>
</reference>
<dbReference type="SMART" id="SM00105">
    <property type="entry name" value="ArfGap"/>
    <property type="match status" value="1"/>
</dbReference>
<dbReference type="InterPro" id="IPR038508">
    <property type="entry name" value="ArfGAP_dom_sf"/>
</dbReference>
<dbReference type="CDD" id="cd08838">
    <property type="entry name" value="ArfGap_AGFG"/>
    <property type="match status" value="1"/>
</dbReference>
<organism evidence="7 8">
    <name type="scientific">Turnera subulata</name>
    <dbReference type="NCBI Taxonomy" id="218843"/>
    <lineage>
        <taxon>Eukaryota</taxon>
        <taxon>Viridiplantae</taxon>
        <taxon>Streptophyta</taxon>
        <taxon>Embryophyta</taxon>
        <taxon>Tracheophyta</taxon>
        <taxon>Spermatophyta</taxon>
        <taxon>Magnoliopsida</taxon>
        <taxon>eudicotyledons</taxon>
        <taxon>Gunneridae</taxon>
        <taxon>Pentapetalae</taxon>
        <taxon>rosids</taxon>
        <taxon>fabids</taxon>
        <taxon>Malpighiales</taxon>
        <taxon>Passifloraceae</taxon>
        <taxon>Turnera</taxon>
    </lineage>
</organism>
<feature type="compositionally biased region" description="Basic and acidic residues" evidence="5">
    <location>
        <begin position="348"/>
        <end position="357"/>
    </location>
</feature>
<protein>
    <recommendedName>
        <fullName evidence="6">Arf-GAP domain-containing protein</fullName>
    </recommendedName>
</protein>
<dbReference type="GO" id="GO:0008270">
    <property type="term" value="F:zinc ion binding"/>
    <property type="evidence" value="ECO:0007669"/>
    <property type="project" value="UniProtKB-KW"/>
</dbReference>
<dbReference type="PANTHER" id="PTHR46085">
    <property type="entry name" value="ARFGAP/RECO-RELATED"/>
    <property type="match status" value="1"/>
</dbReference>
<dbReference type="SUPFAM" id="SSF57863">
    <property type="entry name" value="ArfGap/RecO-like zinc finger"/>
    <property type="match status" value="1"/>
</dbReference>
<dbReference type="OrthoDB" id="6036at2759"/>
<dbReference type="AlphaFoldDB" id="A0A9Q0FWJ1"/>
<dbReference type="Proteomes" id="UP001141552">
    <property type="component" value="Unassembled WGS sequence"/>
</dbReference>
<feature type="region of interest" description="Disordered" evidence="5">
    <location>
        <begin position="712"/>
        <end position="739"/>
    </location>
</feature>
<name>A0A9Q0FWJ1_9ROSI</name>
<feature type="region of interest" description="Disordered" evidence="5">
    <location>
        <begin position="311"/>
        <end position="402"/>
    </location>
</feature>
<dbReference type="InterPro" id="IPR037278">
    <property type="entry name" value="ARFGAP/RecO"/>
</dbReference>